<organism evidence="1 2">
    <name type="scientific">Geomonas limicola</name>
    <dbReference type="NCBI Taxonomy" id="2740186"/>
    <lineage>
        <taxon>Bacteria</taxon>
        <taxon>Pseudomonadati</taxon>
        <taxon>Thermodesulfobacteriota</taxon>
        <taxon>Desulfuromonadia</taxon>
        <taxon>Geobacterales</taxon>
        <taxon>Geobacteraceae</taxon>
        <taxon>Geomonas</taxon>
    </lineage>
</organism>
<dbReference type="AlphaFoldDB" id="A0A6V8NBN5"/>
<dbReference type="Proteomes" id="UP000587586">
    <property type="component" value="Unassembled WGS sequence"/>
</dbReference>
<sequence length="75" mass="8360">MAVNYMVKAFVPKVAGCGAQDKGWDDERCRQFQEFLNTHAVNGWRFHSSDFREVAVAGCGGGKGAWLVCTFERSE</sequence>
<evidence type="ECO:0000313" key="1">
    <source>
        <dbReference type="EMBL" id="GFO70032.1"/>
    </source>
</evidence>
<evidence type="ECO:0000313" key="2">
    <source>
        <dbReference type="Proteomes" id="UP000587586"/>
    </source>
</evidence>
<dbReference type="RefSeq" id="WP_183362622.1">
    <property type="nucleotide sequence ID" value="NZ_BLXZ01000008.1"/>
</dbReference>
<accession>A0A6V8NBN5</accession>
<gene>
    <name evidence="1" type="ORF">GMLC_36110</name>
</gene>
<comment type="caution">
    <text evidence="1">The sequence shown here is derived from an EMBL/GenBank/DDBJ whole genome shotgun (WGS) entry which is preliminary data.</text>
</comment>
<name>A0A6V8NBN5_9BACT</name>
<reference evidence="2" key="1">
    <citation type="submission" date="2020-06" db="EMBL/GenBank/DDBJ databases">
        <title>Draft genomic sequecing of Geomonas sp. Red745.</title>
        <authorList>
            <person name="Itoh H."/>
            <person name="Xu Z.X."/>
            <person name="Ushijima N."/>
            <person name="Masuda Y."/>
            <person name="Shiratori Y."/>
            <person name="Senoo K."/>
        </authorList>
    </citation>
    <scope>NUCLEOTIDE SEQUENCE [LARGE SCALE GENOMIC DNA]</scope>
    <source>
        <strain evidence="2">Red745</strain>
    </source>
</reference>
<proteinExistence type="predicted"/>
<dbReference type="EMBL" id="BLXZ01000008">
    <property type="protein sequence ID" value="GFO70032.1"/>
    <property type="molecule type" value="Genomic_DNA"/>
</dbReference>
<keyword evidence="2" id="KW-1185">Reference proteome</keyword>
<evidence type="ECO:0008006" key="3">
    <source>
        <dbReference type="Google" id="ProtNLM"/>
    </source>
</evidence>
<protein>
    <recommendedName>
        <fullName evidence="3">DUF4177 domain-containing protein</fullName>
    </recommendedName>
</protein>